<sequence length="264" mass="30304">MWRDYFKTEYAITGDTLFFKVKYLNGETAFSAPLCPCGRGCEKAAGFIFDYCAEKGIPAVICMAAEEDRDILENKFVISSVPEPNWSDYMYNASDLADMAGKRYSGQRNHIHAFMRDNPDYQFEEIGKRNIREISEFFLNYERRGDKTSLLYLTERAKVFEVFNNWDMYRQSGIVLRAGMQIVGFAIGEIIGDTLFVHIEKANAECRGAYQMLVKQFAVMAVEKGAVYINREDDAGDEGLRISKLSYHPCEMVNKYTVTLLEKK</sequence>
<name>A0A645F2K0_9ZZZZ</name>
<dbReference type="Pfam" id="PF09924">
    <property type="entry name" value="LPG_synthase_C"/>
    <property type="match status" value="1"/>
</dbReference>
<dbReference type="PIRSF" id="PIRSF018688">
    <property type="entry name" value="UCP018688"/>
    <property type="match status" value="1"/>
</dbReference>
<accession>A0A645F2K0</accession>
<comment type="caution">
    <text evidence="2">The sequence shown here is derived from an EMBL/GenBank/DDBJ whole genome shotgun (WGS) entry which is preliminary data.</text>
</comment>
<dbReference type="EMBL" id="VSSQ01054533">
    <property type="protein sequence ID" value="MPN08481.1"/>
    <property type="molecule type" value="Genomic_DNA"/>
</dbReference>
<feature type="domain" description="Phosphatidylglycerol lysyltransferase C-terminal" evidence="1">
    <location>
        <begin position="1"/>
        <end position="258"/>
    </location>
</feature>
<reference evidence="2" key="1">
    <citation type="submission" date="2019-08" db="EMBL/GenBank/DDBJ databases">
        <authorList>
            <person name="Kucharzyk K."/>
            <person name="Murdoch R.W."/>
            <person name="Higgins S."/>
            <person name="Loffler F."/>
        </authorList>
    </citation>
    <scope>NUCLEOTIDE SEQUENCE</scope>
</reference>
<protein>
    <recommendedName>
        <fullName evidence="1">Phosphatidylglycerol lysyltransferase C-terminal domain-containing protein</fullName>
    </recommendedName>
</protein>
<evidence type="ECO:0000259" key="1">
    <source>
        <dbReference type="Pfam" id="PF09924"/>
    </source>
</evidence>
<dbReference type="SUPFAM" id="SSF55729">
    <property type="entry name" value="Acyl-CoA N-acyltransferases (Nat)"/>
    <property type="match status" value="2"/>
</dbReference>
<dbReference type="AlphaFoldDB" id="A0A645F2K0"/>
<proteinExistence type="predicted"/>
<dbReference type="Gene3D" id="3.40.630.30">
    <property type="match status" value="1"/>
</dbReference>
<organism evidence="2">
    <name type="scientific">bioreactor metagenome</name>
    <dbReference type="NCBI Taxonomy" id="1076179"/>
    <lineage>
        <taxon>unclassified sequences</taxon>
        <taxon>metagenomes</taxon>
        <taxon>ecological metagenomes</taxon>
    </lineage>
</organism>
<dbReference type="InterPro" id="IPR016732">
    <property type="entry name" value="UCP018688"/>
</dbReference>
<dbReference type="PANTHER" id="PTHR41373">
    <property type="entry name" value="DUF2156 DOMAIN-CONTAINING PROTEIN"/>
    <property type="match status" value="1"/>
</dbReference>
<dbReference type="InterPro" id="IPR016181">
    <property type="entry name" value="Acyl_CoA_acyltransferase"/>
</dbReference>
<dbReference type="InterPro" id="IPR024320">
    <property type="entry name" value="LPG_synthase_C"/>
</dbReference>
<evidence type="ECO:0000313" key="2">
    <source>
        <dbReference type="EMBL" id="MPN08481.1"/>
    </source>
</evidence>
<gene>
    <name evidence="2" type="ORF">SDC9_155763</name>
</gene>
<dbReference type="PANTHER" id="PTHR41373:SF1">
    <property type="entry name" value="PHOSPHATIDYLGLYCEROL LYSYLTRANSFERASE C-TERMINAL DOMAIN-CONTAINING PROTEIN"/>
    <property type="match status" value="1"/>
</dbReference>